<accession>A0A835TXA4</accession>
<reference evidence="2 3" key="2">
    <citation type="journal article" date="2021" name="J. Hered.">
        <title>Feather Gene Expression Elucidates the Developmental Basis of Plumage Iridescence in African Starlings.</title>
        <authorList>
            <person name="Rubenstein D.R."/>
            <person name="Corvelo A."/>
            <person name="MacManes M.D."/>
            <person name="Maia R."/>
            <person name="Narzisi G."/>
            <person name="Rousaki A."/>
            <person name="Vandenabeele P."/>
            <person name="Shawkey M.D."/>
            <person name="Solomon J."/>
        </authorList>
    </citation>
    <scope>NUCLEOTIDE SEQUENCE [LARGE SCALE GENOMIC DNA]</scope>
    <source>
        <strain evidence="2">SS15</strain>
    </source>
</reference>
<dbReference type="EMBL" id="JADDUC010000046">
    <property type="protein sequence ID" value="KAG0121650.1"/>
    <property type="molecule type" value="Genomic_DNA"/>
</dbReference>
<evidence type="ECO:0000313" key="1">
    <source>
        <dbReference type="EMBL" id="KAG0121650.1"/>
    </source>
</evidence>
<dbReference type="OrthoDB" id="8890589at2759"/>
<reference evidence="1" key="1">
    <citation type="submission" date="2020-10" db="EMBL/GenBank/DDBJ databases">
        <title>Feather gene expression reveals the developmental basis of iridescence in African starlings.</title>
        <authorList>
            <person name="Rubenstein D.R."/>
        </authorList>
    </citation>
    <scope>NUCLEOTIDE SEQUENCE</scope>
    <source>
        <strain evidence="1">SS15</strain>
        <tissue evidence="1">Liver</tissue>
    </source>
</reference>
<dbReference type="EMBL" id="JADDUC020000014">
    <property type="protein sequence ID" value="KAI1234697.1"/>
    <property type="molecule type" value="Genomic_DNA"/>
</dbReference>
<keyword evidence="3" id="KW-1185">Reference proteome</keyword>
<protein>
    <submittedName>
        <fullName evidence="1">Uncharacterized protein</fullName>
    </submittedName>
</protein>
<gene>
    <name evidence="2" type="ORF">IHE44_0003073</name>
    <name evidence="1" type="ORF">IHE44_010603</name>
</gene>
<name>A0A835TXA4_9PASS</name>
<comment type="caution">
    <text evidence="1">The sequence shown here is derived from an EMBL/GenBank/DDBJ whole genome shotgun (WGS) entry which is preliminary data.</text>
</comment>
<evidence type="ECO:0000313" key="3">
    <source>
        <dbReference type="Proteomes" id="UP000618051"/>
    </source>
</evidence>
<proteinExistence type="predicted"/>
<sequence length="173" mass="18778">MKIREEDLNIVLTQPICVSGNPVTVGMSIHISSIDQISEVNMTFIHVLLWILQNLSSTVMDIECFDGAGMAVVRLGTTVHATLLWDWGSSAGDTWCSDWALRTLEALSQQIPLAQDPAMSSTLTPAGPAPFQADMGLQEKTGSLILYPSSPCSDRKGHDALWCSCPPLLFFAL</sequence>
<organism evidence="1">
    <name type="scientific">Lamprotornis superbus</name>
    <dbReference type="NCBI Taxonomy" id="245042"/>
    <lineage>
        <taxon>Eukaryota</taxon>
        <taxon>Metazoa</taxon>
        <taxon>Chordata</taxon>
        <taxon>Craniata</taxon>
        <taxon>Vertebrata</taxon>
        <taxon>Euteleostomi</taxon>
        <taxon>Archelosauria</taxon>
        <taxon>Archosauria</taxon>
        <taxon>Dinosauria</taxon>
        <taxon>Saurischia</taxon>
        <taxon>Theropoda</taxon>
        <taxon>Coelurosauria</taxon>
        <taxon>Aves</taxon>
        <taxon>Neognathae</taxon>
        <taxon>Neoaves</taxon>
        <taxon>Telluraves</taxon>
        <taxon>Australaves</taxon>
        <taxon>Passeriformes</taxon>
        <taxon>Sturnidae</taxon>
        <taxon>Lamprotornis</taxon>
    </lineage>
</organism>
<dbReference type="Proteomes" id="UP000618051">
    <property type="component" value="Unassembled WGS sequence"/>
</dbReference>
<evidence type="ECO:0000313" key="2">
    <source>
        <dbReference type="EMBL" id="KAI1234697.1"/>
    </source>
</evidence>
<dbReference type="AlphaFoldDB" id="A0A835TXA4"/>
<reference evidence="2" key="3">
    <citation type="submission" date="2022-01" db="EMBL/GenBank/DDBJ databases">
        <authorList>
            <person name="Rubenstein D.R."/>
        </authorList>
    </citation>
    <scope>NUCLEOTIDE SEQUENCE</scope>
    <source>
        <strain evidence="2">SS15</strain>
        <tissue evidence="2">Liver</tissue>
    </source>
</reference>